<evidence type="ECO:0000256" key="8">
    <source>
        <dbReference type="ARBA" id="ARBA00038436"/>
    </source>
</evidence>
<sequence length="188" mass="20615">MKKMSRTFTRIVNVSMAGALLLMAILVFGNVVLRYLFNTGITWSEEAARFLFVWLTFLGAVGALNENQHLGVDLVLKKLSPALRKLVFLISNVIMLCILGLVLDGSWTMVLLNWNTKSPAIGISMSVVFGAGMVMAIGMAAIIGIKLFKAFFQHIPVSELDQTRESEEEIMSVPNSSSSAAFLEKGVR</sequence>
<dbReference type="GO" id="GO:0015740">
    <property type="term" value="P:C4-dicarboxylate transport"/>
    <property type="evidence" value="ECO:0007669"/>
    <property type="project" value="TreeGrafter"/>
</dbReference>
<gene>
    <name evidence="10" type="ORF">IJ22_03780</name>
</gene>
<dbReference type="Pfam" id="PF04290">
    <property type="entry name" value="DctQ"/>
    <property type="match status" value="1"/>
</dbReference>
<evidence type="ECO:0000256" key="4">
    <source>
        <dbReference type="ARBA" id="ARBA00022519"/>
    </source>
</evidence>
<dbReference type="InterPro" id="IPR055348">
    <property type="entry name" value="DctQ"/>
</dbReference>
<evidence type="ECO:0000313" key="10">
    <source>
        <dbReference type="EMBL" id="ALS20767.1"/>
    </source>
</evidence>
<organism evidence="10 11">
    <name type="scientific">Paenibacillus naphthalenovorans</name>
    <dbReference type="NCBI Taxonomy" id="162209"/>
    <lineage>
        <taxon>Bacteria</taxon>
        <taxon>Bacillati</taxon>
        <taxon>Bacillota</taxon>
        <taxon>Bacilli</taxon>
        <taxon>Bacillales</taxon>
        <taxon>Paenibacillaceae</taxon>
        <taxon>Paenibacillus</taxon>
    </lineage>
</organism>
<evidence type="ECO:0000256" key="7">
    <source>
        <dbReference type="ARBA" id="ARBA00023136"/>
    </source>
</evidence>
<dbReference type="PANTHER" id="PTHR35011">
    <property type="entry name" value="2,3-DIKETO-L-GULONATE TRAP TRANSPORTER SMALL PERMEASE PROTEIN YIAM"/>
    <property type="match status" value="1"/>
</dbReference>
<dbReference type="GO" id="GO:0022857">
    <property type="term" value="F:transmembrane transporter activity"/>
    <property type="evidence" value="ECO:0007669"/>
    <property type="project" value="TreeGrafter"/>
</dbReference>
<keyword evidence="5" id="KW-0812">Transmembrane</keyword>
<name>A0A0U2MTY4_9BACL</name>
<evidence type="ECO:0000256" key="3">
    <source>
        <dbReference type="ARBA" id="ARBA00022475"/>
    </source>
</evidence>
<dbReference type="AlphaFoldDB" id="A0A0U2MTY4"/>
<dbReference type="KEGG" id="pnp:IJ22_03780"/>
<comment type="subcellular location">
    <subcellularLocation>
        <location evidence="1">Cell inner membrane</location>
        <topology evidence="1">Multi-pass membrane protein</topology>
    </subcellularLocation>
</comment>
<evidence type="ECO:0000259" key="9">
    <source>
        <dbReference type="Pfam" id="PF04290"/>
    </source>
</evidence>
<comment type="similarity">
    <text evidence="8">Belongs to the TRAP transporter small permease family.</text>
</comment>
<evidence type="ECO:0000313" key="11">
    <source>
        <dbReference type="Proteomes" id="UP000061660"/>
    </source>
</evidence>
<dbReference type="STRING" id="162209.IJ22_03780"/>
<keyword evidence="3" id="KW-1003">Cell membrane</keyword>
<proteinExistence type="inferred from homology"/>
<reference evidence="11" key="1">
    <citation type="submission" date="2015-12" db="EMBL/GenBank/DDBJ databases">
        <title>Complete genome sequences of two moderately thermophilic Paenibacillus species.</title>
        <authorList>
            <person name="Butler R.III."/>
            <person name="Wang J."/>
            <person name="Stark B.C."/>
            <person name="Pombert J.-F."/>
        </authorList>
    </citation>
    <scope>NUCLEOTIDE SEQUENCE [LARGE SCALE GENOMIC DNA]</scope>
    <source>
        <strain evidence="11">32O-Y</strain>
    </source>
</reference>
<keyword evidence="4" id="KW-0997">Cell inner membrane</keyword>
<evidence type="ECO:0000256" key="5">
    <source>
        <dbReference type="ARBA" id="ARBA00022692"/>
    </source>
</evidence>
<accession>A0A0U2MTY4</accession>
<keyword evidence="11" id="KW-1185">Reference proteome</keyword>
<evidence type="ECO:0000256" key="6">
    <source>
        <dbReference type="ARBA" id="ARBA00022989"/>
    </source>
</evidence>
<protein>
    <submittedName>
        <fullName evidence="10">DctQ component of tripartite ATP-independent periplasmic transporter</fullName>
    </submittedName>
</protein>
<evidence type="ECO:0000256" key="1">
    <source>
        <dbReference type="ARBA" id="ARBA00004429"/>
    </source>
</evidence>
<dbReference type="GO" id="GO:0005886">
    <property type="term" value="C:plasma membrane"/>
    <property type="evidence" value="ECO:0007669"/>
    <property type="project" value="UniProtKB-SubCell"/>
</dbReference>
<keyword evidence="2" id="KW-0813">Transport</keyword>
<dbReference type="PATRIC" id="fig|162209.4.peg.397"/>
<reference evidence="10 11" key="2">
    <citation type="journal article" date="2016" name="Genome Announc.">
        <title>Complete Genome Sequences of Two Interactive Moderate Thermophiles, Paenibacillus napthalenovorans 32O-Y and Paenibacillus sp. 32O-W.</title>
        <authorList>
            <person name="Butler R.R.III."/>
            <person name="Wang J."/>
            <person name="Stark B.C."/>
            <person name="Pombert J.F."/>
        </authorList>
    </citation>
    <scope>NUCLEOTIDE SEQUENCE [LARGE SCALE GENOMIC DNA]</scope>
    <source>
        <strain evidence="10 11">32O-Y</strain>
    </source>
</reference>
<feature type="domain" description="Tripartite ATP-independent periplasmic transporters DctQ component" evidence="9">
    <location>
        <begin position="23"/>
        <end position="150"/>
    </location>
</feature>
<dbReference type="InterPro" id="IPR007387">
    <property type="entry name" value="TRAP_DctQ"/>
</dbReference>
<dbReference type="EMBL" id="CP013652">
    <property type="protein sequence ID" value="ALS20767.1"/>
    <property type="molecule type" value="Genomic_DNA"/>
</dbReference>
<keyword evidence="7" id="KW-0472">Membrane</keyword>
<keyword evidence="6" id="KW-1133">Transmembrane helix</keyword>
<dbReference type="Proteomes" id="UP000061660">
    <property type="component" value="Chromosome"/>
</dbReference>
<evidence type="ECO:0000256" key="2">
    <source>
        <dbReference type="ARBA" id="ARBA00022448"/>
    </source>
</evidence>
<dbReference type="PANTHER" id="PTHR35011:SF2">
    <property type="entry name" value="2,3-DIKETO-L-GULONATE TRAP TRANSPORTER SMALL PERMEASE PROTEIN YIAM"/>
    <property type="match status" value="1"/>
</dbReference>